<dbReference type="RefSeq" id="WP_188367885.1">
    <property type="nucleotide sequence ID" value="NZ_BMDT01000007.1"/>
</dbReference>
<dbReference type="PANTHER" id="PTHR42850:SF4">
    <property type="entry name" value="ZINC-DEPENDENT ENDOPOLYPHOSPHATASE"/>
    <property type="match status" value="1"/>
</dbReference>
<dbReference type="GO" id="GO:0016791">
    <property type="term" value="F:phosphatase activity"/>
    <property type="evidence" value="ECO:0007669"/>
    <property type="project" value="TreeGrafter"/>
</dbReference>
<evidence type="ECO:0000313" key="2">
    <source>
        <dbReference type="EMBL" id="GGI66052.1"/>
    </source>
</evidence>
<sequence>MKPYVYAISDIHGQIDLFEKLLKDFDPRMHQLVLIGDLNDRGPHSKACFLRGKELVERYQAIYLRGNHEDYFLKFLAHPEEVADKYWLNGGKETINSLLHPGATEEYSPTEMAMMIRSRYKDLILFLENLPYYFEWEQYIFVHAGVNLTLKDWHQTTPRDFMWLRETFHNGRNQTGKTIVFGHTITPSLHGDNQTTDLWFSDGKIGIDGGAIYGGSVHGVIFNPEGIVQDIEYQKRTKPWTP</sequence>
<proteinExistence type="predicted"/>
<keyword evidence="3" id="KW-1185">Reference proteome</keyword>
<dbReference type="EMBL" id="BMDT01000007">
    <property type="protein sequence ID" value="GGI66052.1"/>
    <property type="molecule type" value="Genomic_DNA"/>
</dbReference>
<dbReference type="Pfam" id="PF00149">
    <property type="entry name" value="Metallophos"/>
    <property type="match status" value="1"/>
</dbReference>
<dbReference type="InterPro" id="IPR004843">
    <property type="entry name" value="Calcineurin-like_PHP"/>
</dbReference>
<dbReference type="Gene3D" id="3.60.21.10">
    <property type="match status" value="1"/>
</dbReference>
<dbReference type="GO" id="GO:0008803">
    <property type="term" value="F:bis(5'-nucleosyl)-tetraphosphatase (symmetrical) activity"/>
    <property type="evidence" value="ECO:0007669"/>
    <property type="project" value="TreeGrafter"/>
</dbReference>
<name>A0A917N6Q1_9ENTE</name>
<evidence type="ECO:0000259" key="1">
    <source>
        <dbReference type="Pfam" id="PF00149"/>
    </source>
</evidence>
<dbReference type="CDD" id="cd00144">
    <property type="entry name" value="MPP_PPP_family"/>
    <property type="match status" value="1"/>
</dbReference>
<dbReference type="GO" id="GO:0110154">
    <property type="term" value="P:RNA decapping"/>
    <property type="evidence" value="ECO:0007669"/>
    <property type="project" value="TreeGrafter"/>
</dbReference>
<protein>
    <submittedName>
        <fullName evidence="2">Serine/threonine protein phosphatase</fullName>
    </submittedName>
</protein>
<dbReference type="GO" id="GO:0005737">
    <property type="term" value="C:cytoplasm"/>
    <property type="evidence" value="ECO:0007669"/>
    <property type="project" value="TreeGrafter"/>
</dbReference>
<dbReference type="InterPro" id="IPR050126">
    <property type="entry name" value="Ap4A_hydrolase"/>
</dbReference>
<accession>A0A917N6Q1</accession>
<feature type="domain" description="Calcineurin-like phosphoesterase" evidence="1">
    <location>
        <begin position="5"/>
        <end position="201"/>
    </location>
</feature>
<comment type="caution">
    <text evidence="2">The sequence shown here is derived from an EMBL/GenBank/DDBJ whole genome shotgun (WGS) entry which is preliminary data.</text>
</comment>
<dbReference type="AlphaFoldDB" id="A0A917N6Q1"/>
<dbReference type="InterPro" id="IPR029052">
    <property type="entry name" value="Metallo-depent_PP-like"/>
</dbReference>
<dbReference type="PANTHER" id="PTHR42850">
    <property type="entry name" value="METALLOPHOSPHOESTERASE"/>
    <property type="match status" value="1"/>
</dbReference>
<organism evidence="2 3">
    <name type="scientific">Enterococcus alcedinis</name>
    <dbReference type="NCBI Taxonomy" id="1274384"/>
    <lineage>
        <taxon>Bacteria</taxon>
        <taxon>Bacillati</taxon>
        <taxon>Bacillota</taxon>
        <taxon>Bacilli</taxon>
        <taxon>Lactobacillales</taxon>
        <taxon>Enterococcaceae</taxon>
        <taxon>Enterococcus</taxon>
    </lineage>
</organism>
<dbReference type="Proteomes" id="UP000622610">
    <property type="component" value="Unassembled WGS sequence"/>
</dbReference>
<evidence type="ECO:0000313" key="3">
    <source>
        <dbReference type="Proteomes" id="UP000622610"/>
    </source>
</evidence>
<gene>
    <name evidence="2" type="ORF">GCM10011482_17060</name>
</gene>
<dbReference type="SUPFAM" id="SSF56300">
    <property type="entry name" value="Metallo-dependent phosphatases"/>
    <property type="match status" value="1"/>
</dbReference>
<reference evidence="2" key="1">
    <citation type="journal article" date="2014" name="Int. J. Syst. Evol. Microbiol.">
        <title>Complete genome sequence of Corynebacterium casei LMG S-19264T (=DSM 44701T), isolated from a smear-ripened cheese.</title>
        <authorList>
            <consortium name="US DOE Joint Genome Institute (JGI-PGF)"/>
            <person name="Walter F."/>
            <person name="Albersmeier A."/>
            <person name="Kalinowski J."/>
            <person name="Ruckert C."/>
        </authorList>
    </citation>
    <scope>NUCLEOTIDE SEQUENCE</scope>
    <source>
        <strain evidence="2">CCM 8433</strain>
    </source>
</reference>
<reference evidence="2" key="2">
    <citation type="submission" date="2020-09" db="EMBL/GenBank/DDBJ databases">
        <authorList>
            <person name="Sun Q."/>
            <person name="Sedlacek I."/>
        </authorList>
    </citation>
    <scope>NUCLEOTIDE SEQUENCE</scope>
    <source>
        <strain evidence="2">CCM 8433</strain>
    </source>
</reference>